<dbReference type="OrthoDB" id="113323at2"/>
<evidence type="ECO:0000256" key="1">
    <source>
        <dbReference type="SAM" id="MobiDB-lite"/>
    </source>
</evidence>
<feature type="region of interest" description="Disordered" evidence="1">
    <location>
        <begin position="64"/>
        <end position="100"/>
    </location>
</feature>
<feature type="region of interest" description="Disordered" evidence="1">
    <location>
        <begin position="125"/>
        <end position="153"/>
    </location>
</feature>
<dbReference type="InterPro" id="IPR002048">
    <property type="entry name" value="EF_hand_dom"/>
</dbReference>
<evidence type="ECO:0000259" key="3">
    <source>
        <dbReference type="PROSITE" id="PS50222"/>
    </source>
</evidence>
<dbReference type="PANTHER" id="PTHR10827:SF102">
    <property type="entry name" value="EF-HAND DOMAIN-CONTAINING PROTEIN"/>
    <property type="match status" value="1"/>
</dbReference>
<dbReference type="HOGENOM" id="CLU_091273_2_0_5"/>
<keyword evidence="5" id="KW-1185">Reference proteome</keyword>
<dbReference type="PROSITE" id="PS50222">
    <property type="entry name" value="EF_HAND_2"/>
    <property type="match status" value="1"/>
</dbReference>
<feature type="compositionally biased region" description="Basic and acidic residues" evidence="1">
    <location>
        <begin position="138"/>
        <end position="153"/>
    </location>
</feature>
<dbReference type="eggNOG" id="COG5126">
    <property type="taxonomic scope" value="Bacteria"/>
</dbReference>
<organism evidence="4 5">
    <name type="scientific">Phenylobacterium zucineum (strain HLK1)</name>
    <dbReference type="NCBI Taxonomy" id="450851"/>
    <lineage>
        <taxon>Bacteria</taxon>
        <taxon>Pseudomonadati</taxon>
        <taxon>Pseudomonadota</taxon>
        <taxon>Alphaproteobacteria</taxon>
        <taxon>Caulobacterales</taxon>
        <taxon>Caulobacteraceae</taxon>
        <taxon>Phenylobacterium</taxon>
    </lineage>
</organism>
<dbReference type="Pfam" id="PF13202">
    <property type="entry name" value="EF-hand_5"/>
    <property type="match status" value="4"/>
</dbReference>
<keyword evidence="2" id="KW-0732">Signal</keyword>
<accession>B4RHQ3</accession>
<gene>
    <name evidence="4" type="ordered locus">PHZ_c2685</name>
</gene>
<dbReference type="STRING" id="450851.PHZ_c2685"/>
<dbReference type="KEGG" id="pzu:PHZ_c2685"/>
<feature type="signal peptide" evidence="2">
    <location>
        <begin position="1"/>
        <end position="24"/>
    </location>
</feature>
<dbReference type="SUPFAM" id="SSF47473">
    <property type="entry name" value="EF-hand"/>
    <property type="match status" value="1"/>
</dbReference>
<evidence type="ECO:0000256" key="2">
    <source>
        <dbReference type="SAM" id="SignalP"/>
    </source>
</evidence>
<evidence type="ECO:0000313" key="4">
    <source>
        <dbReference type="EMBL" id="ACG79094.1"/>
    </source>
</evidence>
<sequence>MRLFTTAAALAALATVALGGAALAQPRPHGPPNLDRDGDGKVTLSEFKAGHAERSGRMFEKLDADRDGKVTAAEAEAAKPEGRGGRMAKRRGHGGGAMLMRADANGDGAVTRAELDAAAQRRFEAADANKDGWLSADEQLKMRPKGRDGRGPR</sequence>
<feature type="domain" description="EF-hand" evidence="3">
    <location>
        <begin position="34"/>
        <end position="57"/>
    </location>
</feature>
<dbReference type="PANTHER" id="PTHR10827">
    <property type="entry name" value="RETICULOCALBIN"/>
    <property type="match status" value="1"/>
</dbReference>
<dbReference type="RefSeq" id="WP_012523232.1">
    <property type="nucleotide sequence ID" value="NC_011144.1"/>
</dbReference>
<dbReference type="InterPro" id="IPR011992">
    <property type="entry name" value="EF-hand-dom_pair"/>
</dbReference>
<evidence type="ECO:0000313" key="5">
    <source>
        <dbReference type="Proteomes" id="UP000001868"/>
    </source>
</evidence>
<dbReference type="Proteomes" id="UP000001868">
    <property type="component" value="Chromosome"/>
</dbReference>
<dbReference type="GO" id="GO:0005509">
    <property type="term" value="F:calcium ion binding"/>
    <property type="evidence" value="ECO:0007669"/>
    <property type="project" value="InterPro"/>
</dbReference>
<reference evidence="4 5" key="1">
    <citation type="journal article" date="2008" name="BMC Genomics">
        <title>Complete genome of Phenylobacterium zucineum - a novel facultative intracellular bacterium isolated from human erythroleukemia cell line K562.</title>
        <authorList>
            <person name="Luo Y."/>
            <person name="Xu X."/>
            <person name="Ding Z."/>
            <person name="Liu Z."/>
            <person name="Zhang B."/>
            <person name="Yan Z."/>
            <person name="Sun J."/>
            <person name="Hu S."/>
            <person name="Hu X."/>
        </authorList>
    </citation>
    <scope>NUCLEOTIDE SEQUENCE [LARGE SCALE GENOMIC DNA]</scope>
    <source>
        <strain evidence="4 5">HLK1</strain>
    </source>
</reference>
<dbReference type="PROSITE" id="PS00018">
    <property type="entry name" value="EF_HAND_1"/>
    <property type="match status" value="2"/>
</dbReference>
<dbReference type="EMBL" id="CP000747">
    <property type="protein sequence ID" value="ACG79094.1"/>
    <property type="molecule type" value="Genomic_DNA"/>
</dbReference>
<dbReference type="InterPro" id="IPR018247">
    <property type="entry name" value="EF_Hand_1_Ca_BS"/>
</dbReference>
<protein>
    <recommendedName>
        <fullName evidence="3">EF-hand domain-containing protein</fullName>
    </recommendedName>
</protein>
<dbReference type="AlphaFoldDB" id="B4RHQ3"/>
<feature type="chain" id="PRO_5002825499" description="EF-hand domain-containing protein" evidence="2">
    <location>
        <begin position="25"/>
        <end position="153"/>
    </location>
</feature>
<dbReference type="Gene3D" id="1.10.238.10">
    <property type="entry name" value="EF-hand"/>
    <property type="match status" value="2"/>
</dbReference>
<name>B4RHQ3_PHEZH</name>
<proteinExistence type="predicted"/>